<accession>A0A090YT97</accession>
<keyword evidence="1" id="KW-1133">Transmembrane helix</keyword>
<dbReference type="EMBL" id="JMQC01000008">
    <property type="protein sequence ID" value="KFN01610.1"/>
    <property type="molecule type" value="Genomic_DNA"/>
</dbReference>
<comment type="caution">
    <text evidence="2">The sequence shown here is derived from an EMBL/GenBank/DDBJ whole genome shotgun (WGS) entry which is preliminary data.</text>
</comment>
<keyword evidence="1" id="KW-0812">Transmembrane</keyword>
<evidence type="ECO:0000256" key="1">
    <source>
        <dbReference type="SAM" id="Phobius"/>
    </source>
</evidence>
<evidence type="ECO:0000313" key="4">
    <source>
        <dbReference type="Proteomes" id="UP000029389"/>
    </source>
</evidence>
<evidence type="ECO:0000313" key="3">
    <source>
        <dbReference type="EMBL" id="RFT66223.1"/>
    </source>
</evidence>
<evidence type="ECO:0000313" key="5">
    <source>
        <dbReference type="Proteomes" id="UP000264294"/>
    </source>
</evidence>
<reference evidence="3 5" key="2">
    <citation type="submission" date="2018-08" db="EMBL/GenBank/DDBJ databases">
        <title>Bacillus clarus sp. nov. strain PS00077A.</title>
        <authorList>
            <person name="Mendez Acevedo M."/>
            <person name="Carroll L."/>
            <person name="Mukherjee M."/>
            <person name="Wiedmann M."/>
            <person name="Kovac J."/>
        </authorList>
    </citation>
    <scope>NUCLEOTIDE SEQUENCE [LARGE SCALE GENOMIC DNA]</scope>
    <source>
        <strain evidence="3 5">PS00077A</strain>
    </source>
</reference>
<name>A0A090YT97_9BACI</name>
<dbReference type="InterPro" id="IPR024419">
    <property type="entry name" value="YvrJ"/>
</dbReference>
<dbReference type="Proteomes" id="UP000264294">
    <property type="component" value="Unassembled WGS sequence"/>
</dbReference>
<dbReference type="Pfam" id="PF12841">
    <property type="entry name" value="YvrJ"/>
    <property type="match status" value="1"/>
</dbReference>
<keyword evidence="5" id="KW-1185">Reference proteome</keyword>
<keyword evidence="1" id="KW-0472">Membrane</keyword>
<feature type="transmembrane region" description="Helical" evidence="1">
    <location>
        <begin position="6"/>
        <end position="28"/>
    </location>
</feature>
<dbReference type="EMBL" id="QVOD01000016">
    <property type="protein sequence ID" value="RFT66223.1"/>
    <property type="molecule type" value="Genomic_DNA"/>
</dbReference>
<sequence>MDAITFQSIIKSINNLGFPVVIAIYLLVRFERKIVHLTEAINKLRDAMNKKGL</sequence>
<protein>
    <submittedName>
        <fullName evidence="2">YvrJ family protein</fullName>
    </submittedName>
</protein>
<dbReference type="AlphaFoldDB" id="A0A090YT97"/>
<organism evidence="2 4">
    <name type="scientific">Bacillus clarus</name>
    <dbReference type="NCBI Taxonomy" id="2338372"/>
    <lineage>
        <taxon>Bacteria</taxon>
        <taxon>Bacillati</taxon>
        <taxon>Bacillota</taxon>
        <taxon>Bacilli</taxon>
        <taxon>Bacillales</taxon>
        <taxon>Bacillaceae</taxon>
        <taxon>Bacillus</taxon>
        <taxon>Bacillus cereus group</taxon>
    </lineage>
</organism>
<dbReference type="PATRIC" id="fig|1405.8.peg.3663"/>
<gene>
    <name evidence="3" type="ORF">D0U04_14640</name>
    <name evidence="2" type="ORF">DJ93_3560</name>
</gene>
<dbReference type="RefSeq" id="WP_042982361.1">
    <property type="nucleotide sequence ID" value="NZ_JMQC01000008.1"/>
</dbReference>
<reference evidence="2 4" key="1">
    <citation type="submission" date="2014-04" db="EMBL/GenBank/DDBJ databases">
        <authorList>
            <person name="Bishop-Lilly K.A."/>
            <person name="Broomall S.M."/>
            <person name="Chain P.S."/>
            <person name="Chertkov O."/>
            <person name="Coyne S.R."/>
            <person name="Daligault H.E."/>
            <person name="Davenport K.W."/>
            <person name="Erkkila T."/>
            <person name="Frey K.G."/>
            <person name="Gibbons H.S."/>
            <person name="Gu W."/>
            <person name="Jaissle J."/>
            <person name="Johnson S.L."/>
            <person name="Koroleva G.I."/>
            <person name="Ladner J.T."/>
            <person name="Lo C.-C."/>
            <person name="Minogue T.D."/>
            <person name="Munk C."/>
            <person name="Palacios G.F."/>
            <person name="Redden C.L."/>
            <person name="Rosenzweig C.N."/>
            <person name="Scholz M.B."/>
            <person name="Teshima H."/>
            <person name="Xu Y."/>
        </authorList>
    </citation>
    <scope>NUCLEOTIDE SEQUENCE [LARGE SCALE GENOMIC DNA]</scope>
    <source>
        <strain evidence="2 4">BHP</strain>
    </source>
</reference>
<dbReference type="Proteomes" id="UP000029389">
    <property type="component" value="Unassembled WGS sequence"/>
</dbReference>
<proteinExistence type="predicted"/>
<evidence type="ECO:0000313" key="2">
    <source>
        <dbReference type="EMBL" id="KFN01610.1"/>
    </source>
</evidence>